<protein>
    <submittedName>
        <fullName evidence="1">DNA alkylation repair enzyme</fullName>
    </submittedName>
</protein>
<dbReference type="eggNOG" id="COG4912">
    <property type="taxonomic scope" value="Bacteria"/>
</dbReference>
<accession>E4KR51</accession>
<dbReference type="InterPro" id="IPR016024">
    <property type="entry name" value="ARM-type_fold"/>
</dbReference>
<gene>
    <name evidence="1" type="ORF">HMPREF9257_0767</name>
</gene>
<dbReference type="AlphaFoldDB" id="E4KR51"/>
<keyword evidence="2" id="KW-1185">Reference proteome</keyword>
<dbReference type="Gene3D" id="1.20.1660.10">
    <property type="entry name" value="Hypothetical protein (EF3068)"/>
    <property type="match status" value="1"/>
</dbReference>
<sequence>MLDIIGIQQDFNDHIHPENQVPMAAYMRDQFEFLGIKSQERRELSRKHLKAAKASQRIDWQGIRQLWQAEAREYQYLAVDYLRMMQAYLQPDDLSHLRELIVSKSWWDTVDNLVKPLGHLIQRNPYLFETILAWAEAEDLWLRRAAILSQLTFKEKTQTVDLEQVLASNLADEEFFIQKAIGWSLREYSKTNPSWVADYLNRHEVDLSSLARREASKYL</sequence>
<evidence type="ECO:0000313" key="1">
    <source>
        <dbReference type="EMBL" id="EFR30672.1"/>
    </source>
</evidence>
<dbReference type="SUPFAM" id="SSF48371">
    <property type="entry name" value="ARM repeat"/>
    <property type="match status" value="1"/>
</dbReference>
<dbReference type="Gene3D" id="1.25.40.290">
    <property type="entry name" value="ARM repeat domains"/>
    <property type="match status" value="1"/>
</dbReference>
<dbReference type="Proteomes" id="UP000005990">
    <property type="component" value="Unassembled WGS sequence"/>
</dbReference>
<organism evidence="1 2">
    <name type="scientific">Eremococcus coleocola ACS-139-V-Col8</name>
    <dbReference type="NCBI Taxonomy" id="908337"/>
    <lineage>
        <taxon>Bacteria</taxon>
        <taxon>Bacillati</taxon>
        <taxon>Bacillota</taxon>
        <taxon>Bacilli</taxon>
        <taxon>Lactobacillales</taxon>
        <taxon>Aerococcaceae</taxon>
        <taxon>Eremococcus</taxon>
    </lineage>
</organism>
<comment type="caution">
    <text evidence="1">The sequence shown here is derived from an EMBL/GenBank/DDBJ whole genome shotgun (WGS) entry which is preliminary data.</text>
</comment>
<dbReference type="CDD" id="cd07064">
    <property type="entry name" value="AlkD_like_1"/>
    <property type="match status" value="1"/>
</dbReference>
<evidence type="ECO:0000313" key="2">
    <source>
        <dbReference type="Proteomes" id="UP000005990"/>
    </source>
</evidence>
<dbReference type="OrthoDB" id="9775346at2"/>
<reference evidence="1 2" key="1">
    <citation type="submission" date="2010-10" db="EMBL/GenBank/DDBJ databases">
        <authorList>
            <person name="Durkin A.S."/>
            <person name="Madupu R."/>
            <person name="Torralba M."/>
            <person name="Gillis M."/>
            <person name="Methe B."/>
            <person name="Sutton G."/>
            <person name="Nelson K.E."/>
        </authorList>
    </citation>
    <scope>NUCLEOTIDE SEQUENCE [LARGE SCALE GENOMIC DNA]</scope>
    <source>
        <strain evidence="1 2">ACS-139-V-Col8</strain>
    </source>
</reference>
<proteinExistence type="predicted"/>
<dbReference type="EMBL" id="AENN01000017">
    <property type="protein sequence ID" value="EFR30672.1"/>
    <property type="molecule type" value="Genomic_DNA"/>
</dbReference>
<dbReference type="RefSeq" id="WP_006418832.1">
    <property type="nucleotide sequence ID" value="NZ_AENN01000017.1"/>
</dbReference>
<dbReference type="InterPro" id="IPR014825">
    <property type="entry name" value="DNA_alkylation"/>
</dbReference>
<dbReference type="PANTHER" id="PTHR34070">
    <property type="entry name" value="ARMADILLO-TYPE FOLD"/>
    <property type="match status" value="1"/>
</dbReference>
<dbReference type="STRING" id="908337.HMPREF9257_0767"/>
<dbReference type="Pfam" id="PF08713">
    <property type="entry name" value="DNA_alkylation"/>
    <property type="match status" value="1"/>
</dbReference>
<name>E4KR51_9LACT</name>
<dbReference type="PANTHER" id="PTHR34070:SF1">
    <property type="entry name" value="DNA ALKYLATION REPAIR PROTEIN"/>
    <property type="match status" value="1"/>
</dbReference>